<dbReference type="InterPro" id="IPR029016">
    <property type="entry name" value="GAF-like_dom_sf"/>
</dbReference>
<evidence type="ECO:0000256" key="3">
    <source>
        <dbReference type="ARBA" id="ARBA00023163"/>
    </source>
</evidence>
<dbReference type="PANTHER" id="PTHR30136:SF24">
    <property type="entry name" value="HTH-TYPE TRANSCRIPTIONAL REPRESSOR ALLR"/>
    <property type="match status" value="1"/>
</dbReference>
<dbReference type="EMBL" id="JAFBCF010000001">
    <property type="protein sequence ID" value="MBM7797686.1"/>
    <property type="molecule type" value="Genomic_DNA"/>
</dbReference>
<dbReference type="SUPFAM" id="SSF55781">
    <property type="entry name" value="GAF domain-like"/>
    <property type="match status" value="1"/>
</dbReference>
<dbReference type="Pfam" id="PF09339">
    <property type="entry name" value="HTH_IclR"/>
    <property type="match status" value="1"/>
</dbReference>
<reference evidence="6 7" key="1">
    <citation type="submission" date="2021-01" db="EMBL/GenBank/DDBJ databases">
        <title>Sequencing the genomes of 1000 actinobacteria strains.</title>
        <authorList>
            <person name="Klenk H.-P."/>
        </authorList>
    </citation>
    <scope>NUCLEOTIDE SEQUENCE [LARGE SCALE GENOMIC DNA]</scope>
    <source>
        <strain evidence="6 7">DSM 18662</strain>
    </source>
</reference>
<dbReference type="Pfam" id="PF01614">
    <property type="entry name" value="IclR_C"/>
    <property type="match status" value="1"/>
</dbReference>
<dbReference type="InterPro" id="IPR005471">
    <property type="entry name" value="Tscrpt_reg_IclR_N"/>
</dbReference>
<dbReference type="PANTHER" id="PTHR30136">
    <property type="entry name" value="HELIX-TURN-HELIX TRANSCRIPTIONAL REGULATOR, ICLR FAMILY"/>
    <property type="match status" value="1"/>
</dbReference>
<evidence type="ECO:0000256" key="2">
    <source>
        <dbReference type="ARBA" id="ARBA00023125"/>
    </source>
</evidence>
<evidence type="ECO:0000256" key="1">
    <source>
        <dbReference type="ARBA" id="ARBA00023015"/>
    </source>
</evidence>
<feature type="domain" description="IclR-ED" evidence="5">
    <location>
        <begin position="70"/>
        <end position="258"/>
    </location>
</feature>
<comment type="caution">
    <text evidence="6">The sequence shown here is derived from an EMBL/GenBank/DDBJ whole genome shotgun (WGS) entry which is preliminary data.</text>
</comment>
<dbReference type="PROSITE" id="PS51078">
    <property type="entry name" value="ICLR_ED"/>
    <property type="match status" value="1"/>
</dbReference>
<evidence type="ECO:0000313" key="6">
    <source>
        <dbReference type="EMBL" id="MBM7797686.1"/>
    </source>
</evidence>
<keyword evidence="3" id="KW-0804">Transcription</keyword>
<keyword evidence="1" id="KW-0805">Transcription regulation</keyword>
<dbReference type="SUPFAM" id="SSF46785">
    <property type="entry name" value="Winged helix' DNA-binding domain"/>
    <property type="match status" value="1"/>
</dbReference>
<dbReference type="InterPro" id="IPR036388">
    <property type="entry name" value="WH-like_DNA-bd_sf"/>
</dbReference>
<keyword evidence="7" id="KW-1185">Reference proteome</keyword>
<accession>A0ABS2RHL2</accession>
<dbReference type="PROSITE" id="PS51077">
    <property type="entry name" value="HTH_ICLR"/>
    <property type="match status" value="1"/>
</dbReference>
<dbReference type="CDD" id="cd00090">
    <property type="entry name" value="HTH_ARSR"/>
    <property type="match status" value="1"/>
</dbReference>
<dbReference type="RefSeq" id="WP_204916332.1">
    <property type="nucleotide sequence ID" value="NZ_BAAAQP010000011.1"/>
</dbReference>
<dbReference type="InterPro" id="IPR011991">
    <property type="entry name" value="ArsR-like_HTH"/>
</dbReference>
<keyword evidence="2 6" id="KW-0238">DNA-binding</keyword>
<evidence type="ECO:0000313" key="7">
    <source>
        <dbReference type="Proteomes" id="UP000704762"/>
    </source>
</evidence>
<dbReference type="SMART" id="SM00346">
    <property type="entry name" value="HTH_ICLR"/>
    <property type="match status" value="1"/>
</dbReference>
<organism evidence="6 7">
    <name type="scientific">Microlunatus panaciterrae</name>
    <dbReference type="NCBI Taxonomy" id="400768"/>
    <lineage>
        <taxon>Bacteria</taxon>
        <taxon>Bacillati</taxon>
        <taxon>Actinomycetota</taxon>
        <taxon>Actinomycetes</taxon>
        <taxon>Propionibacteriales</taxon>
        <taxon>Propionibacteriaceae</taxon>
        <taxon>Microlunatus</taxon>
    </lineage>
</organism>
<sequence>MTSDGSPANGVSRVLAILQSVAEHPDGMTVGQVAREFGAPKSSVHRALAALVRSGLVRQDADARYHLGFLFLRLAFGYQSVRQSHLDVEDVLRSLADEFGETTHYGALIGSEIVYQAKVAPRNASFQMTSVVGGTNPAYCTGLGKAILMHELIERADVQAFVDAHGPLAPRTQHTLTTVDSLYETLRTGRERGYAMDLEENEIGINCIAFPLFLDSPFRPTGAISISGVRQRIDARQLQEAAPRIRAVIEGHLGDVLHPAALADVDVDEADLPLPRCSNTRPEMRKRDA</sequence>
<dbReference type="Gene3D" id="3.30.450.40">
    <property type="match status" value="1"/>
</dbReference>
<evidence type="ECO:0000259" key="5">
    <source>
        <dbReference type="PROSITE" id="PS51078"/>
    </source>
</evidence>
<name>A0ABS2RHL2_9ACTN</name>
<gene>
    <name evidence="6" type="ORF">JOE57_000607</name>
</gene>
<dbReference type="GO" id="GO:0003677">
    <property type="term" value="F:DNA binding"/>
    <property type="evidence" value="ECO:0007669"/>
    <property type="project" value="UniProtKB-KW"/>
</dbReference>
<evidence type="ECO:0000259" key="4">
    <source>
        <dbReference type="PROSITE" id="PS51077"/>
    </source>
</evidence>
<dbReference type="InterPro" id="IPR050707">
    <property type="entry name" value="HTH_MetabolicPath_Reg"/>
</dbReference>
<dbReference type="Gene3D" id="1.10.10.10">
    <property type="entry name" value="Winged helix-like DNA-binding domain superfamily/Winged helix DNA-binding domain"/>
    <property type="match status" value="1"/>
</dbReference>
<proteinExistence type="predicted"/>
<protein>
    <submittedName>
        <fullName evidence="6">DNA-binding IclR family transcriptional regulator</fullName>
    </submittedName>
</protein>
<dbReference type="Proteomes" id="UP000704762">
    <property type="component" value="Unassembled WGS sequence"/>
</dbReference>
<dbReference type="InterPro" id="IPR014757">
    <property type="entry name" value="Tscrpt_reg_IclR_C"/>
</dbReference>
<feature type="domain" description="HTH iclR-type" evidence="4">
    <location>
        <begin position="8"/>
        <end position="69"/>
    </location>
</feature>
<dbReference type="InterPro" id="IPR036390">
    <property type="entry name" value="WH_DNA-bd_sf"/>
</dbReference>